<name>A0A3G5A883_9VIRU</name>
<reference evidence="1" key="1">
    <citation type="submission" date="2018-10" db="EMBL/GenBank/DDBJ databases">
        <title>Hidden diversity of soil giant viruses.</title>
        <authorList>
            <person name="Schulz F."/>
            <person name="Alteio L."/>
            <person name="Goudeau D."/>
            <person name="Ryan E.M."/>
            <person name="Malmstrom R.R."/>
            <person name="Blanchard J."/>
            <person name="Woyke T."/>
        </authorList>
    </citation>
    <scope>NUCLEOTIDE SEQUENCE</scope>
    <source>
        <strain evidence="1">HYV1</strain>
    </source>
</reference>
<gene>
    <name evidence="1" type="ORF">Hyperionvirus7_71</name>
</gene>
<dbReference type="EMBL" id="MK072389">
    <property type="protein sequence ID" value="AYV83500.1"/>
    <property type="molecule type" value="Genomic_DNA"/>
</dbReference>
<accession>A0A3G5A883</accession>
<proteinExistence type="predicted"/>
<sequence>MDHFIICSCEFDGKRTPRGKKLLYMTYIIILFKNYVFEK</sequence>
<organism evidence="1">
    <name type="scientific">Hyperionvirus sp</name>
    <dbReference type="NCBI Taxonomy" id="2487770"/>
    <lineage>
        <taxon>Viruses</taxon>
        <taxon>Varidnaviria</taxon>
        <taxon>Bamfordvirae</taxon>
        <taxon>Nucleocytoviricota</taxon>
        <taxon>Megaviricetes</taxon>
        <taxon>Imitervirales</taxon>
        <taxon>Mimiviridae</taxon>
        <taxon>Klosneuvirinae</taxon>
    </lineage>
</organism>
<protein>
    <submittedName>
        <fullName evidence="1">Uncharacterized protein</fullName>
    </submittedName>
</protein>
<evidence type="ECO:0000313" key="1">
    <source>
        <dbReference type="EMBL" id="AYV83500.1"/>
    </source>
</evidence>